<sequence>VLKAIAFQDIRIRHYEIRKVELAEDTFEWMVKDEMVPPLYQHLKQSFRSWLEKGEGIFYIIGKPGSGKSTMMNFLASYPETRLQLDK</sequence>
<dbReference type="RefSeq" id="XP_046040860.1">
    <property type="nucleotide sequence ID" value="XM_046189182.1"/>
</dbReference>
<dbReference type="GeneID" id="70219136"/>
<dbReference type="PANTHER" id="PTHR10039:SF5">
    <property type="entry name" value="NACHT DOMAIN-CONTAINING PROTEIN"/>
    <property type="match status" value="1"/>
</dbReference>
<proteinExistence type="predicted"/>
<feature type="non-terminal residue" evidence="3">
    <location>
        <position position="1"/>
    </location>
</feature>
<evidence type="ECO:0000256" key="1">
    <source>
        <dbReference type="ARBA" id="ARBA00022737"/>
    </source>
</evidence>
<gene>
    <name evidence="3" type="ORF">BKA55DRAFT_530963</name>
</gene>
<evidence type="ECO:0000313" key="4">
    <source>
        <dbReference type="Proteomes" id="UP000720189"/>
    </source>
</evidence>
<protein>
    <recommendedName>
        <fullName evidence="2">Nephrocystin 3-like N-terminal domain-containing protein</fullName>
    </recommendedName>
</protein>
<dbReference type="AlphaFoldDB" id="A0A9P9FVP6"/>
<comment type="caution">
    <text evidence="3">The sequence shown here is derived from an EMBL/GenBank/DDBJ whole genome shotgun (WGS) entry which is preliminary data.</text>
</comment>
<evidence type="ECO:0000313" key="3">
    <source>
        <dbReference type="EMBL" id="KAH7204880.1"/>
    </source>
</evidence>
<dbReference type="InterPro" id="IPR056884">
    <property type="entry name" value="NPHP3-like_N"/>
</dbReference>
<dbReference type="Proteomes" id="UP000720189">
    <property type="component" value="Unassembled WGS sequence"/>
</dbReference>
<dbReference type="Pfam" id="PF24883">
    <property type="entry name" value="NPHP3_N"/>
    <property type="match status" value="1"/>
</dbReference>
<keyword evidence="4" id="KW-1185">Reference proteome</keyword>
<dbReference type="SUPFAM" id="SSF52540">
    <property type="entry name" value="P-loop containing nucleoside triphosphate hydrolases"/>
    <property type="match status" value="1"/>
</dbReference>
<feature type="domain" description="Nephrocystin 3-like N-terminal" evidence="2">
    <location>
        <begin position="45"/>
        <end position="78"/>
    </location>
</feature>
<dbReference type="InterPro" id="IPR027417">
    <property type="entry name" value="P-loop_NTPase"/>
</dbReference>
<accession>A0A9P9FVP6</accession>
<dbReference type="Gene3D" id="3.40.50.300">
    <property type="entry name" value="P-loop containing nucleotide triphosphate hydrolases"/>
    <property type="match status" value="1"/>
</dbReference>
<dbReference type="PANTHER" id="PTHR10039">
    <property type="entry name" value="AMELOGENIN"/>
    <property type="match status" value="1"/>
</dbReference>
<reference evidence="3" key="1">
    <citation type="journal article" date="2021" name="Nat. Commun.">
        <title>Genetic determinants of endophytism in the Arabidopsis root mycobiome.</title>
        <authorList>
            <person name="Mesny F."/>
            <person name="Miyauchi S."/>
            <person name="Thiergart T."/>
            <person name="Pickel B."/>
            <person name="Atanasova L."/>
            <person name="Karlsson M."/>
            <person name="Huettel B."/>
            <person name="Barry K.W."/>
            <person name="Haridas S."/>
            <person name="Chen C."/>
            <person name="Bauer D."/>
            <person name="Andreopoulos W."/>
            <person name="Pangilinan J."/>
            <person name="LaButti K."/>
            <person name="Riley R."/>
            <person name="Lipzen A."/>
            <person name="Clum A."/>
            <person name="Drula E."/>
            <person name="Henrissat B."/>
            <person name="Kohler A."/>
            <person name="Grigoriev I.V."/>
            <person name="Martin F.M."/>
            <person name="Hacquard S."/>
        </authorList>
    </citation>
    <scope>NUCLEOTIDE SEQUENCE</scope>
    <source>
        <strain evidence="3">MPI-CAGE-AT-0023</strain>
    </source>
</reference>
<dbReference type="EMBL" id="JAGMUX010000041">
    <property type="protein sequence ID" value="KAH7204880.1"/>
    <property type="molecule type" value="Genomic_DNA"/>
</dbReference>
<organism evidence="3 4">
    <name type="scientific">Fusarium redolens</name>
    <dbReference type="NCBI Taxonomy" id="48865"/>
    <lineage>
        <taxon>Eukaryota</taxon>
        <taxon>Fungi</taxon>
        <taxon>Dikarya</taxon>
        <taxon>Ascomycota</taxon>
        <taxon>Pezizomycotina</taxon>
        <taxon>Sordariomycetes</taxon>
        <taxon>Hypocreomycetidae</taxon>
        <taxon>Hypocreales</taxon>
        <taxon>Nectriaceae</taxon>
        <taxon>Fusarium</taxon>
        <taxon>Fusarium redolens species complex</taxon>
    </lineage>
</organism>
<dbReference type="OrthoDB" id="5105065at2759"/>
<keyword evidence="1" id="KW-0677">Repeat</keyword>
<name>A0A9P9FVP6_FUSRE</name>
<evidence type="ECO:0000259" key="2">
    <source>
        <dbReference type="Pfam" id="PF24883"/>
    </source>
</evidence>